<sequence>MSPPTAFNALLGPARHELELSIFQGIVHQSSLSCCSNCEASLTSLLTQVSQQHKSAPSVPTTLLDTLEIFSYDASQKVITRHQLAARQPTDSFVFVRPTTTHFSVPKALYLDIQSSIPSGLGAVPTWHVSVLIKWFNTMRGLGGVEAGWWADRFLFEVLMFEYTHFFKVGDTKDLFVELFTANEGPRHWIDENGELVMDCIVVATGAENQDDDNDVGSDSDYEPSDDEDEDEDLEMEDADEEAHTSLNETSCNMLGQSYLARVNTFLLPTNQAGMACECPDYLEFKRRLTTTRRNTGSFEKVFRIMFLKQLGAIDAMVHGGLDFQEKAEARTKVEVVETVVDDLAYALGHGDDERWFRMFQEKFSAGKNVEEAKFADETVVLQRGPRWALEDGRLVRIQ</sequence>
<dbReference type="Proteomes" id="UP000275385">
    <property type="component" value="Unassembled WGS sequence"/>
</dbReference>
<name>A0A420YHA6_9PEZI</name>
<evidence type="ECO:0000256" key="1">
    <source>
        <dbReference type="SAM" id="MobiDB-lite"/>
    </source>
</evidence>
<feature type="compositionally biased region" description="Acidic residues" evidence="1">
    <location>
        <begin position="209"/>
        <end position="241"/>
    </location>
</feature>
<reference evidence="2 3" key="1">
    <citation type="submission" date="2018-08" db="EMBL/GenBank/DDBJ databases">
        <title>Draft genome of the lignicolous fungus Coniochaeta pulveracea.</title>
        <authorList>
            <person name="Borstlap C.J."/>
            <person name="De Witt R.N."/>
            <person name="Botha A."/>
            <person name="Volschenk H."/>
        </authorList>
    </citation>
    <scope>NUCLEOTIDE SEQUENCE [LARGE SCALE GENOMIC DNA]</scope>
    <source>
        <strain evidence="2 3">CAB683</strain>
    </source>
</reference>
<feature type="region of interest" description="Disordered" evidence="1">
    <location>
        <begin position="209"/>
        <end position="245"/>
    </location>
</feature>
<proteinExistence type="predicted"/>
<organism evidence="2 3">
    <name type="scientific">Coniochaeta pulveracea</name>
    <dbReference type="NCBI Taxonomy" id="177199"/>
    <lineage>
        <taxon>Eukaryota</taxon>
        <taxon>Fungi</taxon>
        <taxon>Dikarya</taxon>
        <taxon>Ascomycota</taxon>
        <taxon>Pezizomycotina</taxon>
        <taxon>Sordariomycetes</taxon>
        <taxon>Sordariomycetidae</taxon>
        <taxon>Coniochaetales</taxon>
        <taxon>Coniochaetaceae</taxon>
        <taxon>Coniochaeta</taxon>
    </lineage>
</organism>
<dbReference type="EMBL" id="QVQW01000010">
    <property type="protein sequence ID" value="RKU47267.1"/>
    <property type="molecule type" value="Genomic_DNA"/>
</dbReference>
<gene>
    <name evidence="2" type="ORF">DL546_009031</name>
</gene>
<dbReference type="AlphaFoldDB" id="A0A420YHA6"/>
<keyword evidence="3" id="KW-1185">Reference proteome</keyword>
<accession>A0A420YHA6</accession>
<evidence type="ECO:0000313" key="2">
    <source>
        <dbReference type="EMBL" id="RKU47267.1"/>
    </source>
</evidence>
<protein>
    <submittedName>
        <fullName evidence="2">Uncharacterized protein</fullName>
    </submittedName>
</protein>
<evidence type="ECO:0000313" key="3">
    <source>
        <dbReference type="Proteomes" id="UP000275385"/>
    </source>
</evidence>
<comment type="caution">
    <text evidence="2">The sequence shown here is derived from an EMBL/GenBank/DDBJ whole genome shotgun (WGS) entry which is preliminary data.</text>
</comment>